<dbReference type="PANTHER" id="PTHR34987:SF5">
    <property type="entry name" value="ALPHA-RHAMNOSIDASE"/>
    <property type="match status" value="1"/>
</dbReference>
<dbReference type="PANTHER" id="PTHR34987">
    <property type="entry name" value="C, PUTATIVE (AFU_ORTHOLOGUE AFUA_3G02880)-RELATED"/>
    <property type="match status" value="1"/>
</dbReference>
<proteinExistence type="predicted"/>
<keyword evidence="3" id="KW-1185">Reference proteome</keyword>
<dbReference type="Gene3D" id="1.50.10.10">
    <property type="match status" value="1"/>
</dbReference>
<evidence type="ECO:0000259" key="1">
    <source>
        <dbReference type="Pfam" id="PF17390"/>
    </source>
</evidence>
<comment type="caution">
    <text evidence="2">The sequence shown here is derived from an EMBL/GenBank/DDBJ whole genome shotgun (WGS) entry which is preliminary data.</text>
</comment>
<keyword evidence="2" id="KW-0378">Hydrolase</keyword>
<name>A0ABR4PDW2_9HELO</name>
<evidence type="ECO:0000313" key="3">
    <source>
        <dbReference type="Proteomes" id="UP001629113"/>
    </source>
</evidence>
<dbReference type="Gene3D" id="2.60.420.10">
    <property type="entry name" value="Maltose phosphorylase, domain 3"/>
    <property type="match status" value="1"/>
</dbReference>
<dbReference type="Proteomes" id="UP001629113">
    <property type="component" value="Unassembled WGS sequence"/>
</dbReference>
<dbReference type="GO" id="GO:0016787">
    <property type="term" value="F:hydrolase activity"/>
    <property type="evidence" value="ECO:0007669"/>
    <property type="project" value="UniProtKB-KW"/>
</dbReference>
<dbReference type="Pfam" id="PF17390">
    <property type="entry name" value="Bac_rhamnosid_C"/>
    <property type="match status" value="1"/>
</dbReference>
<dbReference type="EMBL" id="JBFCZG010000006">
    <property type="protein sequence ID" value="KAL3421511.1"/>
    <property type="molecule type" value="Genomic_DNA"/>
</dbReference>
<evidence type="ECO:0000313" key="2">
    <source>
        <dbReference type="EMBL" id="KAL3421511.1"/>
    </source>
</evidence>
<accession>A0ABR4PDW2</accession>
<organism evidence="2 3">
    <name type="scientific">Phlyctema vagabunda</name>
    <dbReference type="NCBI Taxonomy" id="108571"/>
    <lineage>
        <taxon>Eukaryota</taxon>
        <taxon>Fungi</taxon>
        <taxon>Dikarya</taxon>
        <taxon>Ascomycota</taxon>
        <taxon>Pezizomycotina</taxon>
        <taxon>Leotiomycetes</taxon>
        <taxon>Helotiales</taxon>
        <taxon>Dermateaceae</taxon>
        <taxon>Phlyctema</taxon>
    </lineage>
</organism>
<gene>
    <name evidence="2" type="ORF">PVAG01_07956</name>
</gene>
<protein>
    <submittedName>
        <fullName evidence="2">Glycoside hydrolase family 78 protein (Bacterial alpha-L-rhamnosidase domain-containing protein)</fullName>
    </submittedName>
</protein>
<dbReference type="SUPFAM" id="SSF48208">
    <property type="entry name" value="Six-hairpin glycosidases"/>
    <property type="match status" value="1"/>
</dbReference>
<dbReference type="InterPro" id="IPR035398">
    <property type="entry name" value="Bac_rhamnosid_C"/>
</dbReference>
<reference evidence="2 3" key="1">
    <citation type="submission" date="2024-06" db="EMBL/GenBank/DDBJ databases">
        <title>Complete genome of Phlyctema vagabunda strain 19-DSS-EL-015.</title>
        <authorList>
            <person name="Fiorenzani C."/>
        </authorList>
    </citation>
    <scope>NUCLEOTIDE SEQUENCE [LARGE SCALE GENOMIC DNA]</scope>
    <source>
        <strain evidence="2 3">19-DSS-EL-015</strain>
    </source>
</reference>
<sequence>MKYAMNNSTNNWDAEVGAFKDSDNDASVHPQDGNSFAIMYNATSQARAESISLELTNNWTPIGSVSPELPGTITGCTSSLEVNAHLAAYQSTRALDLIRLSWGWYLNNPKGTNSTFIEGYLADGTFGYRATSGYEGDYSYTSHAHGWSSGPTYALSTYVVGIKLIAPGGKLWNLEPQFGDLKFAEGGFGTPLGKFWAGWKLVDGGYTYSFGTPSTTAGKLVLPVQNSLTKLVLDGVEVVGTFDAGRNVVFIDCEGGEHELSITY</sequence>
<dbReference type="InterPro" id="IPR012341">
    <property type="entry name" value="6hp_glycosidase-like_sf"/>
</dbReference>
<feature type="domain" description="Alpha-L-rhamnosidase C-terminal" evidence="1">
    <location>
        <begin position="161"/>
        <end position="226"/>
    </location>
</feature>
<dbReference type="InterPro" id="IPR008928">
    <property type="entry name" value="6-hairpin_glycosidase_sf"/>
</dbReference>